<evidence type="ECO:0000313" key="10">
    <source>
        <dbReference type="EMBL" id="CAD5110757.1"/>
    </source>
</evidence>
<feature type="transmembrane region" description="Helical" evidence="9">
    <location>
        <begin position="97"/>
        <end position="117"/>
    </location>
</feature>
<evidence type="ECO:0000256" key="5">
    <source>
        <dbReference type="ARBA" id="ARBA00022927"/>
    </source>
</evidence>
<keyword evidence="7 9" id="KW-0472">Membrane</keyword>
<proteinExistence type="inferred from homology"/>
<keyword evidence="5 9" id="KW-0653">Protein transport</keyword>
<evidence type="ECO:0000313" key="11">
    <source>
        <dbReference type="Proteomes" id="UP000549394"/>
    </source>
</evidence>
<feature type="transmembrane region" description="Helical" evidence="9">
    <location>
        <begin position="36"/>
        <end position="57"/>
    </location>
</feature>
<organism evidence="10 11">
    <name type="scientific">Dimorphilus gyrociliatus</name>
    <dbReference type="NCBI Taxonomy" id="2664684"/>
    <lineage>
        <taxon>Eukaryota</taxon>
        <taxon>Metazoa</taxon>
        <taxon>Spiralia</taxon>
        <taxon>Lophotrochozoa</taxon>
        <taxon>Annelida</taxon>
        <taxon>Polychaeta</taxon>
        <taxon>Polychaeta incertae sedis</taxon>
        <taxon>Dinophilidae</taxon>
        <taxon>Dimorphilus</taxon>
    </lineage>
</organism>
<dbReference type="GO" id="GO:0016020">
    <property type="term" value="C:membrane"/>
    <property type="evidence" value="ECO:0007669"/>
    <property type="project" value="UniProtKB-SubCell"/>
</dbReference>
<sequence>MDKLKRVLGGRDEEEEGIMTQISDSTSLSFSTRVKCFAVCFVVGIVLSILGTVMLFFQKWAVFAVLYTLGNITALASTCFLMGPCSQLKKMFAETRIFATIIVFIMMALTLCAGLWWKIAALALVFCALQFVAMAWYSLSYIPFARDAVKKCAGSCMGE</sequence>
<dbReference type="InterPro" id="IPR007305">
    <property type="entry name" value="Vesicle_transpt_Got1/SFT2"/>
</dbReference>
<evidence type="ECO:0000256" key="2">
    <source>
        <dbReference type="ARBA" id="ARBA00004141"/>
    </source>
</evidence>
<dbReference type="GO" id="GO:0016192">
    <property type="term" value="P:vesicle-mediated transport"/>
    <property type="evidence" value="ECO:0007669"/>
    <property type="project" value="InterPro"/>
</dbReference>
<keyword evidence="11" id="KW-1185">Reference proteome</keyword>
<gene>
    <name evidence="10" type="ORF">DGYR_LOCUS119</name>
</gene>
<evidence type="ECO:0000256" key="7">
    <source>
        <dbReference type="ARBA" id="ARBA00023136"/>
    </source>
</evidence>
<dbReference type="GO" id="GO:0012505">
    <property type="term" value="C:endomembrane system"/>
    <property type="evidence" value="ECO:0007669"/>
    <property type="project" value="UniProtKB-ARBA"/>
</dbReference>
<dbReference type="GO" id="GO:0015031">
    <property type="term" value="P:protein transport"/>
    <property type="evidence" value="ECO:0007669"/>
    <property type="project" value="UniProtKB-KW"/>
</dbReference>
<dbReference type="Pfam" id="PF04178">
    <property type="entry name" value="Got1"/>
    <property type="match status" value="1"/>
</dbReference>
<evidence type="ECO:0000256" key="4">
    <source>
        <dbReference type="ARBA" id="ARBA00022692"/>
    </source>
</evidence>
<comment type="similarity">
    <text evidence="8 9">Belongs to the SFT2 family.</text>
</comment>
<comment type="function">
    <text evidence="1 9">May be involved in fusion of retrograde transport vesicles derived from an endocytic compartment with the Golgi complex.</text>
</comment>
<dbReference type="InterPro" id="IPR011691">
    <property type="entry name" value="Vesicle_transpt_SFT2"/>
</dbReference>
<name>A0A7I8V683_9ANNE</name>
<evidence type="ECO:0000256" key="1">
    <source>
        <dbReference type="ARBA" id="ARBA00003566"/>
    </source>
</evidence>
<keyword evidence="6 9" id="KW-1133">Transmembrane helix</keyword>
<feature type="transmembrane region" description="Helical" evidence="9">
    <location>
        <begin position="63"/>
        <end position="85"/>
    </location>
</feature>
<keyword evidence="3 9" id="KW-0813">Transport</keyword>
<dbReference type="PANTHER" id="PTHR23137">
    <property type="entry name" value="VESICLE TRANSPORT PROTEIN-RELATED"/>
    <property type="match status" value="1"/>
</dbReference>
<evidence type="ECO:0000256" key="3">
    <source>
        <dbReference type="ARBA" id="ARBA00022448"/>
    </source>
</evidence>
<dbReference type="OrthoDB" id="73614at2759"/>
<evidence type="ECO:0000256" key="6">
    <source>
        <dbReference type="ARBA" id="ARBA00022989"/>
    </source>
</evidence>
<accession>A0A7I8V683</accession>
<dbReference type="AlphaFoldDB" id="A0A7I8V683"/>
<comment type="caution">
    <text evidence="10">The sequence shown here is derived from an EMBL/GenBank/DDBJ whole genome shotgun (WGS) entry which is preliminary data.</text>
</comment>
<protein>
    <recommendedName>
        <fullName evidence="9">Vesicle transport protein</fullName>
    </recommendedName>
</protein>
<dbReference type="Proteomes" id="UP000549394">
    <property type="component" value="Unassembled WGS sequence"/>
</dbReference>
<evidence type="ECO:0000256" key="8">
    <source>
        <dbReference type="ARBA" id="ARBA00025800"/>
    </source>
</evidence>
<dbReference type="EMBL" id="CAJFCJ010000001">
    <property type="protein sequence ID" value="CAD5110757.1"/>
    <property type="molecule type" value="Genomic_DNA"/>
</dbReference>
<dbReference type="GO" id="GO:0005737">
    <property type="term" value="C:cytoplasm"/>
    <property type="evidence" value="ECO:0007669"/>
    <property type="project" value="UniProtKB-ARBA"/>
</dbReference>
<reference evidence="10 11" key="1">
    <citation type="submission" date="2020-08" db="EMBL/GenBank/DDBJ databases">
        <authorList>
            <person name="Hejnol A."/>
        </authorList>
    </citation>
    <scope>NUCLEOTIDE SEQUENCE [LARGE SCALE GENOMIC DNA]</scope>
</reference>
<comment type="subcellular location">
    <subcellularLocation>
        <location evidence="2 9">Membrane</location>
        <topology evidence="2 9">Multi-pass membrane protein</topology>
    </subcellularLocation>
</comment>
<dbReference type="PANTHER" id="PTHR23137:SF6">
    <property type="entry name" value="VESICLE TRANSPORT PROTEIN"/>
    <property type="match status" value="1"/>
</dbReference>
<evidence type="ECO:0000256" key="9">
    <source>
        <dbReference type="RuleBase" id="RU363111"/>
    </source>
</evidence>
<feature type="transmembrane region" description="Helical" evidence="9">
    <location>
        <begin position="123"/>
        <end position="142"/>
    </location>
</feature>
<keyword evidence="4 9" id="KW-0812">Transmembrane</keyword>